<dbReference type="SUPFAM" id="SSF101898">
    <property type="entry name" value="NHL repeat"/>
    <property type="match status" value="1"/>
</dbReference>
<gene>
    <name evidence="1" type="ORF">FSP39_019459</name>
</gene>
<dbReference type="EMBL" id="VSWD01000005">
    <property type="protein sequence ID" value="KAK3103466.1"/>
    <property type="molecule type" value="Genomic_DNA"/>
</dbReference>
<evidence type="ECO:0000313" key="1">
    <source>
        <dbReference type="EMBL" id="KAK3103466.1"/>
    </source>
</evidence>
<proteinExistence type="predicted"/>
<comment type="caution">
    <text evidence="1">The sequence shown here is derived from an EMBL/GenBank/DDBJ whole genome shotgun (WGS) entry which is preliminary data.</text>
</comment>
<reference evidence="1" key="1">
    <citation type="submission" date="2019-08" db="EMBL/GenBank/DDBJ databases">
        <title>The improved chromosome-level genome for the pearl oyster Pinctada fucata martensii using PacBio sequencing and Hi-C.</title>
        <authorList>
            <person name="Zheng Z."/>
        </authorList>
    </citation>
    <scope>NUCLEOTIDE SEQUENCE</scope>
    <source>
        <strain evidence="1">ZZ-2019</strain>
        <tissue evidence="1">Adductor muscle</tissue>
    </source>
</reference>
<dbReference type="Gene3D" id="2.120.10.30">
    <property type="entry name" value="TolB, C-terminal domain"/>
    <property type="match status" value="1"/>
</dbReference>
<dbReference type="AlphaFoldDB" id="A0AA88YKQ4"/>
<dbReference type="Proteomes" id="UP001186944">
    <property type="component" value="Unassembled WGS sequence"/>
</dbReference>
<sequence length="265" mass="29569">MTSADQEHVWIFSQTSKKIYQTNKLGNVLRAVDVDPTWSVAGICVTNTQELLVCCKGDQSIKKCTRNGDVLDLINTAPLNPVSVCYSWSKDEILVGAVEASLSDEEIFRTASGRRVVQRYSKSGKMLQEIQYESVNTPMFTYPWKLQVSITGDIAVCNMTTINEGHIVILNKHGRLVSKFFGNPDDIMDDDKVKFCPVGLCFDNNSNIAFCEAFSYSVQKVDREGKYFGVLYKDRKCPPMNIVSCSNGDLWVGCKGGKVQVLKSE</sequence>
<name>A0AA88YKQ4_PINIB</name>
<dbReference type="InterPro" id="IPR011042">
    <property type="entry name" value="6-blade_b-propeller_TolB-like"/>
</dbReference>
<organism evidence="1 2">
    <name type="scientific">Pinctada imbricata</name>
    <name type="common">Atlantic pearl-oyster</name>
    <name type="synonym">Pinctada martensii</name>
    <dbReference type="NCBI Taxonomy" id="66713"/>
    <lineage>
        <taxon>Eukaryota</taxon>
        <taxon>Metazoa</taxon>
        <taxon>Spiralia</taxon>
        <taxon>Lophotrochozoa</taxon>
        <taxon>Mollusca</taxon>
        <taxon>Bivalvia</taxon>
        <taxon>Autobranchia</taxon>
        <taxon>Pteriomorphia</taxon>
        <taxon>Pterioida</taxon>
        <taxon>Pterioidea</taxon>
        <taxon>Pteriidae</taxon>
        <taxon>Pinctada</taxon>
    </lineage>
</organism>
<accession>A0AA88YKQ4</accession>
<protein>
    <submittedName>
        <fullName evidence="1">Uncharacterized protein</fullName>
    </submittedName>
</protein>
<keyword evidence="2" id="KW-1185">Reference proteome</keyword>
<evidence type="ECO:0000313" key="2">
    <source>
        <dbReference type="Proteomes" id="UP001186944"/>
    </source>
</evidence>